<dbReference type="InterPro" id="IPR024977">
    <property type="entry name" value="Apc4-like_WD40_dom"/>
</dbReference>
<gene>
    <name evidence="9" type="ORF">B0A50_06663</name>
</gene>
<keyword evidence="4" id="KW-0833">Ubl conjugation pathway</keyword>
<keyword evidence="3" id="KW-0498">Mitosis</keyword>
<evidence type="ECO:0000256" key="5">
    <source>
        <dbReference type="ARBA" id="ARBA00023306"/>
    </source>
</evidence>
<dbReference type="SUPFAM" id="SSF50978">
    <property type="entry name" value="WD40 repeat-like"/>
    <property type="match status" value="1"/>
</dbReference>
<feature type="domain" description="Anaphase-promoting complex subunit 4-like WD40" evidence="7">
    <location>
        <begin position="29"/>
        <end position="106"/>
    </location>
</feature>
<dbReference type="Pfam" id="PF12894">
    <property type="entry name" value="ANAPC4_WD40"/>
    <property type="match status" value="1"/>
</dbReference>
<keyword evidence="2" id="KW-0132">Cell division</keyword>
<dbReference type="InterPro" id="IPR024790">
    <property type="entry name" value="APC4_long_dom"/>
</dbReference>
<dbReference type="OrthoDB" id="10266042at2759"/>
<dbReference type="EMBL" id="NAJL01000043">
    <property type="protein sequence ID" value="TKA24506.1"/>
    <property type="molecule type" value="Genomic_DNA"/>
</dbReference>
<evidence type="ECO:0000313" key="10">
    <source>
        <dbReference type="Proteomes" id="UP000308549"/>
    </source>
</evidence>
<feature type="compositionally biased region" description="Polar residues" evidence="6">
    <location>
        <begin position="165"/>
        <end position="174"/>
    </location>
</feature>
<dbReference type="GO" id="GO:0031145">
    <property type="term" value="P:anaphase-promoting complex-dependent catabolic process"/>
    <property type="evidence" value="ECO:0007669"/>
    <property type="project" value="InterPro"/>
</dbReference>
<sequence>MNAANVSLPVISEKHFPPGTVPVNITDLVAYCDPHDLIAIASETHDVVVYRITGHPAFTVKRRNGDAEVIALKWKWDGSVLAIGWNDGNFSLHSGENGRLLSQGSVRGTGNGRAWKLDLTPDFGYDDEEEEGGPVVVRFSWVKHCSASHTTLPPNEALRDASASGDFTDQTTTEDWQDGDLPQGRSSGFQSNLKSRQERSTIPALVRSISRLDPTSILPKLSAIPAHGLRAGPDGSRFATQAAVDAVFGDTSLQGDDGVDVLLVCGSDGKVAVLQDDEVEIGSVSAGNGGALACAADKQAPVHAILSKGDEEATLVASFVEIPLDTLSSPLLHAVALNTKRIHNLLAYTTQIIRCIQHDLATGIAFPTRLLNNANLELAEKQEGNVVSNLFHLAMTTDFSDTMKEWLVDIVKETNHKRWDQAVNAMYTNIQNHLFMNLLPALDRLSIATTSLRGHAKSHEGSGRFDAPPQLFSNVLDDVDALRLVAKKAQLIIMTEHRQFRAFSKWLRLMIDVGVAGPGTSGAAETEEREVPNLDFPLLLSYIKSTLSHSELIAYVNQLNGLRGEVQSQAELFTGPEMSAIGYDKTTAALKGVDAALTETQPGEDARLAANPALNLPAITVHLTAHVRACMDRIAQWQSRMLSNPVPTKVEGLDARTHIVDVKAVPGNPIQGLPSSIELLEVPEGAGHIVVHAVLHEPSSGLKKEQKKWPASDVVRLHLSPSEIVDAKFYGNSECLCLARDPEGKYSILEAKGRRTLHGFVSDDGFVPEQLVTGGRRGKEVCLVLGNGGRQWRMLDLAAKSGTGSGALEPTTEDYEMSGME</sequence>
<feature type="domain" description="Anaphase-promoting complex subunit 4 long" evidence="8">
    <location>
        <begin position="321"/>
        <end position="512"/>
    </location>
</feature>
<dbReference type="InterPro" id="IPR024789">
    <property type="entry name" value="APC4"/>
</dbReference>
<name>A0A4U0TRH4_9PEZI</name>
<dbReference type="AlphaFoldDB" id="A0A4U0TRH4"/>
<evidence type="ECO:0000259" key="7">
    <source>
        <dbReference type="Pfam" id="PF12894"/>
    </source>
</evidence>
<protein>
    <recommendedName>
        <fullName evidence="1">Anaphase-promoting complex subunit 4</fullName>
    </recommendedName>
</protein>
<evidence type="ECO:0000259" key="8">
    <source>
        <dbReference type="Pfam" id="PF12896"/>
    </source>
</evidence>
<dbReference type="GO" id="GO:0051301">
    <property type="term" value="P:cell division"/>
    <property type="evidence" value="ECO:0007669"/>
    <property type="project" value="UniProtKB-KW"/>
</dbReference>
<organism evidence="9 10">
    <name type="scientific">Salinomyces thailandicus</name>
    <dbReference type="NCBI Taxonomy" id="706561"/>
    <lineage>
        <taxon>Eukaryota</taxon>
        <taxon>Fungi</taxon>
        <taxon>Dikarya</taxon>
        <taxon>Ascomycota</taxon>
        <taxon>Pezizomycotina</taxon>
        <taxon>Dothideomycetes</taxon>
        <taxon>Dothideomycetidae</taxon>
        <taxon>Mycosphaerellales</taxon>
        <taxon>Teratosphaeriaceae</taxon>
        <taxon>Salinomyces</taxon>
    </lineage>
</organism>
<dbReference type="Pfam" id="PF12896">
    <property type="entry name" value="ANAPC4"/>
    <property type="match status" value="1"/>
</dbReference>
<accession>A0A4U0TRH4</accession>
<keyword evidence="5" id="KW-0131">Cell cycle</keyword>
<dbReference type="PANTHER" id="PTHR13260">
    <property type="entry name" value="ANAPHASE PROMOTING COMPLEX SUBUNIT 4 APC4"/>
    <property type="match status" value="1"/>
</dbReference>
<keyword evidence="10" id="KW-1185">Reference proteome</keyword>
<evidence type="ECO:0000256" key="2">
    <source>
        <dbReference type="ARBA" id="ARBA00022618"/>
    </source>
</evidence>
<evidence type="ECO:0000256" key="3">
    <source>
        <dbReference type="ARBA" id="ARBA00022776"/>
    </source>
</evidence>
<proteinExistence type="predicted"/>
<dbReference type="PANTHER" id="PTHR13260:SF0">
    <property type="entry name" value="ANAPHASE-PROMOTING COMPLEX SUBUNIT 4"/>
    <property type="match status" value="1"/>
</dbReference>
<dbReference type="GO" id="GO:0070979">
    <property type="term" value="P:protein K11-linked ubiquitination"/>
    <property type="evidence" value="ECO:0007669"/>
    <property type="project" value="TreeGrafter"/>
</dbReference>
<dbReference type="Proteomes" id="UP000308549">
    <property type="component" value="Unassembled WGS sequence"/>
</dbReference>
<comment type="caution">
    <text evidence="9">The sequence shown here is derived from an EMBL/GenBank/DDBJ whole genome shotgun (WGS) entry which is preliminary data.</text>
</comment>
<dbReference type="GO" id="GO:0005680">
    <property type="term" value="C:anaphase-promoting complex"/>
    <property type="evidence" value="ECO:0007669"/>
    <property type="project" value="InterPro"/>
</dbReference>
<evidence type="ECO:0000256" key="4">
    <source>
        <dbReference type="ARBA" id="ARBA00022786"/>
    </source>
</evidence>
<evidence type="ECO:0000256" key="1">
    <source>
        <dbReference type="ARBA" id="ARBA00016067"/>
    </source>
</evidence>
<feature type="region of interest" description="Disordered" evidence="6">
    <location>
        <begin position="148"/>
        <end position="197"/>
    </location>
</feature>
<dbReference type="GO" id="GO:0034399">
    <property type="term" value="C:nuclear periphery"/>
    <property type="evidence" value="ECO:0007669"/>
    <property type="project" value="TreeGrafter"/>
</dbReference>
<evidence type="ECO:0000256" key="6">
    <source>
        <dbReference type="SAM" id="MobiDB-lite"/>
    </source>
</evidence>
<feature type="compositionally biased region" description="Polar residues" evidence="6">
    <location>
        <begin position="184"/>
        <end position="194"/>
    </location>
</feature>
<evidence type="ECO:0000313" key="9">
    <source>
        <dbReference type="EMBL" id="TKA24506.1"/>
    </source>
</evidence>
<dbReference type="InterPro" id="IPR036322">
    <property type="entry name" value="WD40_repeat_dom_sf"/>
</dbReference>
<reference evidence="9 10" key="1">
    <citation type="submission" date="2017-03" db="EMBL/GenBank/DDBJ databases">
        <title>Genomes of endolithic fungi from Antarctica.</title>
        <authorList>
            <person name="Coleine C."/>
            <person name="Masonjones S."/>
            <person name="Stajich J.E."/>
        </authorList>
    </citation>
    <scope>NUCLEOTIDE SEQUENCE [LARGE SCALE GENOMIC DNA]</scope>
    <source>
        <strain evidence="9 10">CCFEE 6315</strain>
    </source>
</reference>